<dbReference type="AlphaFoldDB" id="A0AAW0CYZ4"/>
<reference evidence="2 3" key="1">
    <citation type="journal article" date="2024" name="J Genomics">
        <title>Draft genome sequencing and assembly of Favolaschia claudopus CIRM-BRFM 2984 isolated from oak limbs.</title>
        <authorList>
            <person name="Navarro D."/>
            <person name="Drula E."/>
            <person name="Chaduli D."/>
            <person name="Cazenave R."/>
            <person name="Ahrendt S."/>
            <person name="Wang J."/>
            <person name="Lipzen A."/>
            <person name="Daum C."/>
            <person name="Barry K."/>
            <person name="Grigoriev I.V."/>
            <person name="Favel A."/>
            <person name="Rosso M.N."/>
            <person name="Martin F."/>
        </authorList>
    </citation>
    <scope>NUCLEOTIDE SEQUENCE [LARGE SCALE GENOMIC DNA]</scope>
    <source>
        <strain evidence="2 3">CIRM-BRFM 2984</strain>
    </source>
</reference>
<feature type="transmembrane region" description="Helical" evidence="1">
    <location>
        <begin position="170"/>
        <end position="192"/>
    </location>
</feature>
<proteinExistence type="predicted"/>
<keyword evidence="1" id="KW-0812">Transmembrane</keyword>
<dbReference type="EMBL" id="JAWWNJ010000011">
    <property type="protein sequence ID" value="KAK7044473.1"/>
    <property type="molecule type" value="Genomic_DNA"/>
</dbReference>
<keyword evidence="1" id="KW-1133">Transmembrane helix</keyword>
<gene>
    <name evidence="2" type="ORF">R3P38DRAFT_2878955</name>
</gene>
<protein>
    <submittedName>
        <fullName evidence="2">Uncharacterized protein</fullName>
    </submittedName>
</protein>
<name>A0AAW0CYZ4_9AGAR</name>
<feature type="transmembrane region" description="Helical" evidence="1">
    <location>
        <begin position="128"/>
        <end position="150"/>
    </location>
</feature>
<organism evidence="2 3">
    <name type="scientific">Favolaschia claudopus</name>
    <dbReference type="NCBI Taxonomy" id="2862362"/>
    <lineage>
        <taxon>Eukaryota</taxon>
        <taxon>Fungi</taxon>
        <taxon>Dikarya</taxon>
        <taxon>Basidiomycota</taxon>
        <taxon>Agaricomycotina</taxon>
        <taxon>Agaricomycetes</taxon>
        <taxon>Agaricomycetidae</taxon>
        <taxon>Agaricales</taxon>
        <taxon>Marasmiineae</taxon>
        <taxon>Mycenaceae</taxon>
        <taxon>Favolaschia</taxon>
    </lineage>
</organism>
<evidence type="ECO:0000313" key="3">
    <source>
        <dbReference type="Proteomes" id="UP001362999"/>
    </source>
</evidence>
<feature type="transmembrane region" description="Helical" evidence="1">
    <location>
        <begin position="12"/>
        <end position="32"/>
    </location>
</feature>
<evidence type="ECO:0000313" key="2">
    <source>
        <dbReference type="EMBL" id="KAK7044473.1"/>
    </source>
</evidence>
<feature type="transmembrane region" description="Helical" evidence="1">
    <location>
        <begin position="102"/>
        <end position="121"/>
    </location>
</feature>
<keyword evidence="1" id="KW-0472">Membrane</keyword>
<dbReference type="Proteomes" id="UP001362999">
    <property type="component" value="Unassembled WGS sequence"/>
</dbReference>
<feature type="transmembrane region" description="Helical" evidence="1">
    <location>
        <begin position="243"/>
        <end position="264"/>
    </location>
</feature>
<sequence length="335" mass="37322">MASMPLDRASFLGCIFETLGFGAMTVMTFSTLRTVLAKSRRRHTVSSASNHRLLSVLCMIWVLSAAHWIINVYRAYSAFMLFPAGPVAFYNTLSLPSYTARNIVYCLLTVLADSFVVYRCYVVWQRRWWIVVIPVLLLISTLVTGIGVIYSFHQATPGNVVFIKQVKPWVTSYVAVTLATNVLCTSLIAFRITRNRMYLSSVNLARSSNDPLWTFLIVIMESAAIYSSALIVLMVLYSMNSNAQYVALDITVSTIGIAFTMIILRVSLGKSSDTQAFGSTTETLRVPSGNRADLNLNVNVARLVEVNRDYSLKDSTTHKLNTDAEDGSDKVHFDN</sequence>
<feature type="transmembrane region" description="Helical" evidence="1">
    <location>
        <begin position="212"/>
        <end position="237"/>
    </location>
</feature>
<keyword evidence="3" id="KW-1185">Reference proteome</keyword>
<feature type="transmembrane region" description="Helical" evidence="1">
    <location>
        <begin position="53"/>
        <end position="70"/>
    </location>
</feature>
<evidence type="ECO:0000256" key="1">
    <source>
        <dbReference type="SAM" id="Phobius"/>
    </source>
</evidence>
<accession>A0AAW0CYZ4</accession>
<comment type="caution">
    <text evidence="2">The sequence shown here is derived from an EMBL/GenBank/DDBJ whole genome shotgun (WGS) entry which is preliminary data.</text>
</comment>